<comment type="similarity">
    <text evidence="1 7">Belongs to the bacterial ribosomal protein bL9 family.</text>
</comment>
<evidence type="ECO:0000313" key="10">
    <source>
        <dbReference type="EMBL" id="PJA90053.1"/>
    </source>
</evidence>
<dbReference type="Gene3D" id="3.10.430.100">
    <property type="entry name" value="Ribosomal protein L9, C-terminal domain"/>
    <property type="match status" value="1"/>
</dbReference>
<evidence type="ECO:0000256" key="1">
    <source>
        <dbReference type="ARBA" id="ARBA00010605"/>
    </source>
</evidence>
<keyword evidence="5 7" id="KW-0687">Ribonucleoprotein</keyword>
<dbReference type="InterPro" id="IPR020070">
    <property type="entry name" value="Ribosomal_bL9_N"/>
</dbReference>
<evidence type="ECO:0000259" key="9">
    <source>
        <dbReference type="Pfam" id="PF03948"/>
    </source>
</evidence>
<dbReference type="NCBIfam" id="TIGR00158">
    <property type="entry name" value="L9"/>
    <property type="match status" value="1"/>
</dbReference>
<evidence type="ECO:0000313" key="11">
    <source>
        <dbReference type="Proteomes" id="UP000230843"/>
    </source>
</evidence>
<dbReference type="InterPro" id="IPR020594">
    <property type="entry name" value="Ribosomal_bL9_bac/chp"/>
</dbReference>
<reference evidence="11" key="1">
    <citation type="submission" date="2017-09" db="EMBL/GenBank/DDBJ databases">
        <title>Depth-based differentiation of microbial function through sediment-hosted aquifers and enrichment of novel symbionts in the deep terrestrial subsurface.</title>
        <authorList>
            <person name="Probst A.J."/>
            <person name="Ladd B."/>
            <person name="Jarett J.K."/>
            <person name="Geller-Mcgrath D.E."/>
            <person name="Sieber C.M.K."/>
            <person name="Emerson J.B."/>
            <person name="Anantharaman K."/>
            <person name="Thomas B.C."/>
            <person name="Malmstrom R."/>
            <person name="Stieglmeier M."/>
            <person name="Klingl A."/>
            <person name="Woyke T."/>
            <person name="Ryan C.M."/>
            <person name="Banfield J.F."/>
        </authorList>
    </citation>
    <scope>NUCLEOTIDE SEQUENCE [LARGE SCALE GENOMIC DNA]</scope>
</reference>
<evidence type="ECO:0000256" key="5">
    <source>
        <dbReference type="ARBA" id="ARBA00023274"/>
    </source>
</evidence>
<dbReference type="InterPro" id="IPR036935">
    <property type="entry name" value="Ribosomal_bL9_N_sf"/>
</dbReference>
<dbReference type="AlphaFoldDB" id="A0A2M7Z783"/>
<dbReference type="GO" id="GO:0003735">
    <property type="term" value="F:structural constituent of ribosome"/>
    <property type="evidence" value="ECO:0007669"/>
    <property type="project" value="InterPro"/>
</dbReference>
<dbReference type="EMBL" id="PFVJ01000027">
    <property type="protein sequence ID" value="PJA90053.1"/>
    <property type="molecule type" value="Genomic_DNA"/>
</dbReference>
<evidence type="ECO:0000256" key="7">
    <source>
        <dbReference type="HAMAP-Rule" id="MF_00503"/>
    </source>
</evidence>
<dbReference type="InterPro" id="IPR036791">
    <property type="entry name" value="Ribosomal_bL9_C_sf"/>
</dbReference>
<dbReference type="Gene3D" id="3.40.5.10">
    <property type="entry name" value="Ribosomal protein L9, N-terminal domain"/>
    <property type="match status" value="1"/>
</dbReference>
<feature type="domain" description="Large ribosomal subunit protein bL9 C-terminal" evidence="9">
    <location>
        <begin position="66"/>
        <end position="145"/>
    </location>
</feature>
<keyword evidence="2 7" id="KW-0699">rRNA-binding</keyword>
<gene>
    <name evidence="7 10" type="primary">rplI</name>
    <name evidence="10" type="ORF">CO137_01160</name>
</gene>
<evidence type="ECO:0000256" key="2">
    <source>
        <dbReference type="ARBA" id="ARBA00022730"/>
    </source>
</evidence>
<dbReference type="Pfam" id="PF03948">
    <property type="entry name" value="Ribosomal_L9_C"/>
    <property type="match status" value="1"/>
</dbReference>
<evidence type="ECO:0000259" key="8">
    <source>
        <dbReference type="Pfam" id="PF01281"/>
    </source>
</evidence>
<name>A0A2M7Z783_9BACT</name>
<dbReference type="PANTHER" id="PTHR21368">
    <property type="entry name" value="50S RIBOSOMAL PROTEIN L9"/>
    <property type="match status" value="1"/>
</dbReference>
<keyword evidence="3 7" id="KW-0694">RNA-binding</keyword>
<dbReference type="GO" id="GO:1990904">
    <property type="term" value="C:ribonucleoprotein complex"/>
    <property type="evidence" value="ECO:0007669"/>
    <property type="project" value="UniProtKB-KW"/>
</dbReference>
<dbReference type="SUPFAM" id="SSF55658">
    <property type="entry name" value="L9 N-domain-like"/>
    <property type="match status" value="1"/>
</dbReference>
<organism evidence="10 11">
    <name type="scientific">Candidatus Magasanikbacteria bacterium CG_4_9_14_3_um_filter_32_9</name>
    <dbReference type="NCBI Taxonomy" id="1974644"/>
    <lineage>
        <taxon>Bacteria</taxon>
        <taxon>Candidatus Magasanikiibacteriota</taxon>
    </lineage>
</organism>
<comment type="function">
    <text evidence="7">Binds to the 23S rRNA.</text>
</comment>
<protein>
    <recommendedName>
        <fullName evidence="6 7">Large ribosomal subunit protein bL9</fullName>
    </recommendedName>
</protein>
<accession>A0A2M7Z783</accession>
<dbReference type="SUPFAM" id="SSF55653">
    <property type="entry name" value="Ribosomal protein L9 C-domain"/>
    <property type="match status" value="1"/>
</dbReference>
<evidence type="ECO:0000256" key="6">
    <source>
        <dbReference type="ARBA" id="ARBA00035292"/>
    </source>
</evidence>
<evidence type="ECO:0000256" key="4">
    <source>
        <dbReference type="ARBA" id="ARBA00022980"/>
    </source>
</evidence>
<keyword evidence="4 7" id="KW-0689">Ribosomal protein</keyword>
<proteinExistence type="inferred from homology"/>
<dbReference type="Proteomes" id="UP000230843">
    <property type="component" value="Unassembled WGS sequence"/>
</dbReference>
<dbReference type="InterPro" id="IPR009027">
    <property type="entry name" value="Ribosomal_bL9/RNase_H1_N"/>
</dbReference>
<comment type="caution">
    <text evidence="10">The sequence shown here is derived from an EMBL/GenBank/DDBJ whole genome shotgun (WGS) entry which is preliminary data.</text>
</comment>
<dbReference type="HAMAP" id="MF_00503">
    <property type="entry name" value="Ribosomal_bL9"/>
    <property type="match status" value="1"/>
</dbReference>
<dbReference type="InterPro" id="IPR000244">
    <property type="entry name" value="Ribosomal_bL9"/>
</dbReference>
<feature type="domain" description="Ribosomal protein L9" evidence="8">
    <location>
        <begin position="1"/>
        <end position="44"/>
    </location>
</feature>
<dbReference type="GO" id="GO:0006412">
    <property type="term" value="P:translation"/>
    <property type="evidence" value="ECO:0007669"/>
    <property type="project" value="UniProtKB-UniRule"/>
</dbReference>
<evidence type="ECO:0000256" key="3">
    <source>
        <dbReference type="ARBA" id="ARBA00022884"/>
    </source>
</evidence>
<dbReference type="GO" id="GO:0019843">
    <property type="term" value="F:rRNA binding"/>
    <property type="evidence" value="ECO:0007669"/>
    <property type="project" value="UniProtKB-UniRule"/>
</dbReference>
<sequence>MKVILLKDVKGIGKKDEIKEVSDGYARNFLIKRDLAIVVNKDIIVKVKAKAEKAKRDEIKEKKREKQLSKKLDNIVLKISAKANESGKLYAAVGIDNIIEEIKKRFGFVINKKEVSLKEGLKTVGEYKVRLNFDGINIYIKVKIIAK</sequence>
<dbReference type="GO" id="GO:0005840">
    <property type="term" value="C:ribosome"/>
    <property type="evidence" value="ECO:0007669"/>
    <property type="project" value="UniProtKB-KW"/>
</dbReference>
<dbReference type="InterPro" id="IPR020069">
    <property type="entry name" value="Ribosomal_bL9_C"/>
</dbReference>
<dbReference type="Pfam" id="PF01281">
    <property type="entry name" value="Ribosomal_L9_N"/>
    <property type="match status" value="1"/>
</dbReference>